<gene>
    <name evidence="6" type="ORF">FHU36_005033</name>
</gene>
<protein>
    <submittedName>
        <fullName evidence="6">AcrR family transcriptional regulator</fullName>
    </submittedName>
</protein>
<reference evidence="6 7" key="1">
    <citation type="submission" date="2020-08" db="EMBL/GenBank/DDBJ databases">
        <title>Sequencing the genomes of 1000 actinobacteria strains.</title>
        <authorList>
            <person name="Klenk H.-P."/>
        </authorList>
    </citation>
    <scope>NUCLEOTIDE SEQUENCE [LARGE SCALE GENOMIC DNA]</scope>
    <source>
        <strain evidence="6 7">DSM 45913</strain>
    </source>
</reference>
<accession>A0A7X0C5G5</accession>
<dbReference type="Pfam" id="PF00440">
    <property type="entry name" value="TetR_N"/>
    <property type="match status" value="1"/>
</dbReference>
<feature type="DNA-binding region" description="H-T-H motif" evidence="4">
    <location>
        <begin position="24"/>
        <end position="43"/>
    </location>
</feature>
<dbReference type="SUPFAM" id="SSF46689">
    <property type="entry name" value="Homeodomain-like"/>
    <property type="match status" value="1"/>
</dbReference>
<dbReference type="SUPFAM" id="SSF48498">
    <property type="entry name" value="Tetracyclin repressor-like, C-terminal domain"/>
    <property type="match status" value="1"/>
</dbReference>
<dbReference type="PRINTS" id="PR00455">
    <property type="entry name" value="HTHTETR"/>
</dbReference>
<keyword evidence="2 4" id="KW-0238">DNA-binding</keyword>
<evidence type="ECO:0000256" key="3">
    <source>
        <dbReference type="ARBA" id="ARBA00023163"/>
    </source>
</evidence>
<dbReference type="InterPro" id="IPR001647">
    <property type="entry name" value="HTH_TetR"/>
</dbReference>
<dbReference type="InterPro" id="IPR009057">
    <property type="entry name" value="Homeodomain-like_sf"/>
</dbReference>
<dbReference type="InterPro" id="IPR050109">
    <property type="entry name" value="HTH-type_TetR-like_transc_reg"/>
</dbReference>
<comment type="caution">
    <text evidence="6">The sequence shown here is derived from an EMBL/GenBank/DDBJ whole genome shotgun (WGS) entry which is preliminary data.</text>
</comment>
<name>A0A7X0C5G5_9ACTN</name>
<dbReference type="InterPro" id="IPR041490">
    <property type="entry name" value="KstR2_TetR_C"/>
</dbReference>
<evidence type="ECO:0000256" key="2">
    <source>
        <dbReference type="ARBA" id="ARBA00023125"/>
    </source>
</evidence>
<keyword evidence="1" id="KW-0805">Transcription regulation</keyword>
<dbReference type="Gene3D" id="1.10.357.10">
    <property type="entry name" value="Tetracycline Repressor, domain 2"/>
    <property type="match status" value="1"/>
</dbReference>
<dbReference type="GO" id="GO:0003700">
    <property type="term" value="F:DNA-binding transcription factor activity"/>
    <property type="evidence" value="ECO:0007669"/>
    <property type="project" value="TreeGrafter"/>
</dbReference>
<dbReference type="Pfam" id="PF17932">
    <property type="entry name" value="TetR_C_24"/>
    <property type="match status" value="1"/>
</dbReference>
<evidence type="ECO:0000259" key="5">
    <source>
        <dbReference type="PROSITE" id="PS50977"/>
    </source>
</evidence>
<dbReference type="InterPro" id="IPR036271">
    <property type="entry name" value="Tet_transcr_reg_TetR-rel_C_sf"/>
</dbReference>
<evidence type="ECO:0000313" key="7">
    <source>
        <dbReference type="Proteomes" id="UP000583800"/>
    </source>
</evidence>
<sequence length="219" mass="23847">MSSLVEIHRAAVRLFARKGYAGTGIRDLGKEVGINSATLYHYAGGKEEILVAIMAACLEGLLDGGRRALDHSADPAVQLVRLVRLHVAMEAVNPLTSYVTDREVRALSAANRARVLGLRDDYESMFQQVLERGKRTGQFQIDDLSTTRMALLEMCNGVSNWYRPGGRLSVAEIQDRFADLATRLVGCPSVPPAESGTGLQVARLDSEPLDQHADEEALA</sequence>
<dbReference type="PANTHER" id="PTHR30055:SF234">
    <property type="entry name" value="HTH-TYPE TRANSCRIPTIONAL REGULATOR BETI"/>
    <property type="match status" value="1"/>
</dbReference>
<feature type="domain" description="HTH tetR-type" evidence="5">
    <location>
        <begin position="1"/>
        <end position="61"/>
    </location>
</feature>
<evidence type="ECO:0000256" key="4">
    <source>
        <dbReference type="PROSITE-ProRule" id="PRU00335"/>
    </source>
</evidence>
<keyword evidence="7" id="KW-1185">Reference proteome</keyword>
<evidence type="ECO:0000256" key="1">
    <source>
        <dbReference type="ARBA" id="ARBA00023015"/>
    </source>
</evidence>
<organism evidence="6 7">
    <name type="scientific">Nonomuraea muscovyensis</name>
    <dbReference type="NCBI Taxonomy" id="1124761"/>
    <lineage>
        <taxon>Bacteria</taxon>
        <taxon>Bacillati</taxon>
        <taxon>Actinomycetota</taxon>
        <taxon>Actinomycetes</taxon>
        <taxon>Streptosporangiales</taxon>
        <taxon>Streptosporangiaceae</taxon>
        <taxon>Nonomuraea</taxon>
    </lineage>
</organism>
<dbReference type="GO" id="GO:0000976">
    <property type="term" value="F:transcription cis-regulatory region binding"/>
    <property type="evidence" value="ECO:0007669"/>
    <property type="project" value="TreeGrafter"/>
</dbReference>
<dbReference type="AlphaFoldDB" id="A0A7X0C5G5"/>
<dbReference type="EMBL" id="JACHJB010000002">
    <property type="protein sequence ID" value="MBB6348488.1"/>
    <property type="molecule type" value="Genomic_DNA"/>
</dbReference>
<proteinExistence type="predicted"/>
<evidence type="ECO:0000313" key="6">
    <source>
        <dbReference type="EMBL" id="MBB6348488.1"/>
    </source>
</evidence>
<dbReference type="RefSeq" id="WP_185086235.1">
    <property type="nucleotide sequence ID" value="NZ_JACHJB010000002.1"/>
</dbReference>
<dbReference type="PANTHER" id="PTHR30055">
    <property type="entry name" value="HTH-TYPE TRANSCRIPTIONAL REGULATOR RUTR"/>
    <property type="match status" value="1"/>
</dbReference>
<keyword evidence="3" id="KW-0804">Transcription</keyword>
<dbReference type="Proteomes" id="UP000583800">
    <property type="component" value="Unassembled WGS sequence"/>
</dbReference>
<dbReference type="PROSITE" id="PS50977">
    <property type="entry name" value="HTH_TETR_2"/>
    <property type="match status" value="1"/>
</dbReference>